<accession>D6GUD1</accession>
<sequence length="185" mass="21042">MEETLEGARLHTAEHLFARALQDQKLDIHVRKADTYNVDNIGKAYIKEIIPFENIKTAEITVNQNISVGLEIKEKNFANISEAVKENPKLRFNADRLDGKQTIRVISIGDYDFSACKHMHVNNTNEIVAFSVTRVSYLGGETEVEFLAGENAIRFMINTKNALLDVAMKNHFIAEKVNEYIDNRD</sequence>
<proteinExistence type="predicted"/>
<dbReference type="GO" id="GO:0002161">
    <property type="term" value="F:aminoacyl-tRNA deacylase activity"/>
    <property type="evidence" value="ECO:0007669"/>
    <property type="project" value="UniProtKB-ARBA"/>
</dbReference>
<keyword evidence="2" id="KW-0030">Aminoacyl-tRNA synthetase</keyword>
<feature type="domain" description="Threonyl/alanyl tRNA synthetase SAD" evidence="1">
    <location>
        <begin position="103"/>
        <end position="145"/>
    </location>
</feature>
<dbReference type="Proteomes" id="UP000009376">
    <property type="component" value="Unassembled WGS sequence"/>
</dbReference>
<dbReference type="InterPro" id="IPR012947">
    <property type="entry name" value="tRNA_SAD"/>
</dbReference>
<dbReference type="SMART" id="SM00863">
    <property type="entry name" value="tRNA_SAD"/>
    <property type="match status" value="1"/>
</dbReference>
<dbReference type="GO" id="GO:0004812">
    <property type="term" value="F:aminoacyl-tRNA ligase activity"/>
    <property type="evidence" value="ECO:0007669"/>
    <property type="project" value="UniProtKB-KW"/>
</dbReference>
<gene>
    <name evidence="2" type="ORF">BJBARM5_0059</name>
</gene>
<evidence type="ECO:0000259" key="1">
    <source>
        <dbReference type="SMART" id="SM00863"/>
    </source>
</evidence>
<dbReference type="AlphaFoldDB" id="D6GUD1"/>
<dbReference type="Pfam" id="PF07973">
    <property type="entry name" value="tRNA_SAD"/>
    <property type="match status" value="1"/>
</dbReference>
<name>D6GUD1_PARA5</name>
<evidence type="ECO:0000313" key="2">
    <source>
        <dbReference type="EMBL" id="EFD93187.1"/>
    </source>
</evidence>
<organism evidence="2 3">
    <name type="scientific">Candidatus Parvarchaeum acidophilus ARMAN-5</name>
    <dbReference type="NCBI Taxonomy" id="662762"/>
    <lineage>
        <taxon>Archaea</taxon>
        <taxon>Candidatus Parvarchaeota</taxon>
        <taxon>Candidatus Parvarchaeum</taxon>
    </lineage>
</organism>
<dbReference type="SUPFAM" id="SSF55186">
    <property type="entry name" value="ThrRS/AlaRS common domain"/>
    <property type="match status" value="1"/>
</dbReference>
<dbReference type="GO" id="GO:0043039">
    <property type="term" value="P:tRNA aminoacylation"/>
    <property type="evidence" value="ECO:0007669"/>
    <property type="project" value="InterPro"/>
</dbReference>
<reference evidence="2 3" key="1">
    <citation type="journal article" date="2010" name="Proc. Natl. Acad. Sci. U.S.A.">
        <title>Enigmatic, ultrasmall, uncultivated Archaea.</title>
        <authorList>
            <person name="Baker B.J."/>
            <person name="Comolli L.R."/>
            <person name="Dick G.J."/>
            <person name="Hauser L.J."/>
            <person name="Hyatt D."/>
            <person name="Dill B.D."/>
            <person name="Land M.L."/>
            <person name="Verberkmoes N.C."/>
            <person name="Hettich R.L."/>
            <person name="Banfield J.F."/>
        </authorList>
    </citation>
    <scope>NUCLEOTIDE SEQUENCE [LARGE SCALE GENOMIC DNA]</scope>
</reference>
<dbReference type="Gene3D" id="3.30.980.10">
    <property type="entry name" value="Threonyl-trna Synthetase, Chain A, domain 2"/>
    <property type="match status" value="1"/>
</dbReference>
<keyword evidence="2" id="KW-0436">Ligase</keyword>
<dbReference type="InterPro" id="IPR018163">
    <property type="entry name" value="Thr/Ala-tRNA-synth_IIc_edit"/>
</dbReference>
<protein>
    <submittedName>
        <fullName evidence="2">Threonyl/alanyl tRNA synthetase SAD</fullName>
    </submittedName>
</protein>
<dbReference type="GO" id="GO:0005524">
    <property type="term" value="F:ATP binding"/>
    <property type="evidence" value="ECO:0007669"/>
    <property type="project" value="InterPro"/>
</dbReference>
<evidence type="ECO:0000313" key="3">
    <source>
        <dbReference type="Proteomes" id="UP000009376"/>
    </source>
</evidence>
<dbReference type="EMBL" id="GG745545">
    <property type="protein sequence ID" value="EFD93187.1"/>
    <property type="molecule type" value="Genomic_DNA"/>
</dbReference>